<evidence type="ECO:0000256" key="4">
    <source>
        <dbReference type="ARBA" id="ARBA00022692"/>
    </source>
</evidence>
<evidence type="ECO:0000256" key="6">
    <source>
        <dbReference type="ARBA" id="ARBA00022989"/>
    </source>
</evidence>
<evidence type="ECO:0000256" key="5">
    <source>
        <dbReference type="ARBA" id="ARBA00022949"/>
    </source>
</evidence>
<dbReference type="AlphaFoldDB" id="A0A8C1S991"/>
<evidence type="ECO:0000256" key="1">
    <source>
        <dbReference type="ARBA" id="ARBA00008295"/>
    </source>
</evidence>
<proteinExistence type="inferred from homology"/>
<dbReference type="Pfam" id="PF00822">
    <property type="entry name" value="PMP22_Claudin"/>
    <property type="match status" value="1"/>
</dbReference>
<reference evidence="9" key="1">
    <citation type="submission" date="2025-08" db="UniProtKB">
        <authorList>
            <consortium name="Ensembl"/>
        </authorList>
    </citation>
    <scope>IDENTIFICATION</scope>
</reference>
<dbReference type="Ensembl" id="ENSCCRT00015004814.1">
    <property type="protein sequence ID" value="ENSCCRP00015004619.1"/>
    <property type="gene ID" value="ENSCCRG00015002553.1"/>
</dbReference>
<protein>
    <recommendedName>
        <fullName evidence="8">Claudin</fullName>
    </recommendedName>
</protein>
<evidence type="ECO:0000313" key="10">
    <source>
        <dbReference type="Proteomes" id="UP000694700"/>
    </source>
</evidence>
<dbReference type="PROSITE" id="PS01346">
    <property type="entry name" value="CLAUDIN"/>
    <property type="match status" value="1"/>
</dbReference>
<dbReference type="GO" id="GO:0005198">
    <property type="term" value="F:structural molecule activity"/>
    <property type="evidence" value="ECO:0007669"/>
    <property type="project" value="InterPro"/>
</dbReference>
<dbReference type="PRINTS" id="PR01077">
    <property type="entry name" value="CLAUDIN"/>
</dbReference>
<feature type="transmembrane region" description="Helical" evidence="8">
    <location>
        <begin position="53"/>
        <end position="71"/>
    </location>
</feature>
<keyword evidence="3 8" id="KW-1003">Cell membrane</keyword>
<dbReference type="InterPro" id="IPR006187">
    <property type="entry name" value="Claudin"/>
</dbReference>
<keyword evidence="4 8" id="KW-0812">Transmembrane</keyword>
<dbReference type="GO" id="GO:0005923">
    <property type="term" value="C:bicellular tight junction"/>
    <property type="evidence" value="ECO:0007669"/>
    <property type="project" value="UniProtKB-SubCell"/>
</dbReference>
<feature type="transmembrane region" description="Helical" evidence="8">
    <location>
        <begin position="127"/>
        <end position="146"/>
    </location>
</feature>
<keyword evidence="2 8" id="KW-0796">Tight junction</keyword>
<comment type="function">
    <text evidence="8">Claudins function as major constituents of the tight junction complexes that regulate the permeability of epithelia.</text>
</comment>
<keyword evidence="5 8" id="KW-0965">Cell junction</keyword>
<dbReference type="Proteomes" id="UP000694700">
    <property type="component" value="Unplaced"/>
</dbReference>
<keyword evidence="7 8" id="KW-0472">Membrane</keyword>
<sequence length="184" mass="20082">MHTCRKMDELETKGLWTECGISTALYHCISLNQILDIPAYIQTSRALMVSSSLLGLPALALVLLAMPCVKLSQETEDTKHRRAVLGGLLILFICELLLSLCGMVSTVWFPIGVLHEDGLMSFGFSLYAGWVGSALCFFGSSVMICCSRGDNPSQNPENHYYYSKHSGVTNSGPPINNHAKSAHV</sequence>
<dbReference type="InterPro" id="IPR004031">
    <property type="entry name" value="PMP22/EMP/MP20/Claudin"/>
</dbReference>
<name>A0A8C1S991_CYPCA</name>
<accession>A0A8C1S991</accession>
<dbReference type="Gene3D" id="1.20.140.150">
    <property type="match status" value="1"/>
</dbReference>
<comment type="similarity">
    <text evidence="1 8">Belongs to the claudin family.</text>
</comment>
<feature type="transmembrane region" description="Helical" evidence="8">
    <location>
        <begin position="83"/>
        <end position="107"/>
    </location>
</feature>
<dbReference type="InterPro" id="IPR017974">
    <property type="entry name" value="Claudin_CS"/>
</dbReference>
<keyword evidence="6 8" id="KW-1133">Transmembrane helix</keyword>
<evidence type="ECO:0000256" key="8">
    <source>
        <dbReference type="RuleBase" id="RU060637"/>
    </source>
</evidence>
<dbReference type="GO" id="GO:0005886">
    <property type="term" value="C:plasma membrane"/>
    <property type="evidence" value="ECO:0007669"/>
    <property type="project" value="UniProtKB-SubCell"/>
</dbReference>
<comment type="caution">
    <text evidence="8">Lacks conserved residue(s) required for the propagation of feature annotation.</text>
</comment>
<evidence type="ECO:0000256" key="3">
    <source>
        <dbReference type="ARBA" id="ARBA00022475"/>
    </source>
</evidence>
<organism evidence="9 10">
    <name type="scientific">Cyprinus carpio</name>
    <name type="common">Common carp</name>
    <dbReference type="NCBI Taxonomy" id="7962"/>
    <lineage>
        <taxon>Eukaryota</taxon>
        <taxon>Metazoa</taxon>
        <taxon>Chordata</taxon>
        <taxon>Craniata</taxon>
        <taxon>Vertebrata</taxon>
        <taxon>Euteleostomi</taxon>
        <taxon>Actinopterygii</taxon>
        <taxon>Neopterygii</taxon>
        <taxon>Teleostei</taxon>
        <taxon>Ostariophysi</taxon>
        <taxon>Cypriniformes</taxon>
        <taxon>Cyprinidae</taxon>
        <taxon>Cyprininae</taxon>
        <taxon>Cyprinus</taxon>
    </lineage>
</organism>
<evidence type="ECO:0000256" key="7">
    <source>
        <dbReference type="ARBA" id="ARBA00023136"/>
    </source>
</evidence>
<comment type="subcellular location">
    <subcellularLocation>
        <location evidence="8">Cell junction</location>
        <location evidence="8">Tight junction</location>
    </subcellularLocation>
    <subcellularLocation>
        <location evidence="8">Cell membrane</location>
        <topology evidence="8">Multi-pass membrane protein</topology>
    </subcellularLocation>
</comment>
<evidence type="ECO:0000313" key="9">
    <source>
        <dbReference type="Ensembl" id="ENSCCRP00015004619.1"/>
    </source>
</evidence>
<evidence type="ECO:0000256" key="2">
    <source>
        <dbReference type="ARBA" id="ARBA00022427"/>
    </source>
</evidence>
<dbReference type="PANTHER" id="PTHR12002">
    <property type="entry name" value="CLAUDIN"/>
    <property type="match status" value="1"/>
</dbReference>